<evidence type="ECO:0000256" key="4">
    <source>
        <dbReference type="SAM" id="MobiDB-lite"/>
    </source>
</evidence>
<feature type="chain" id="PRO_5004507581" evidence="5">
    <location>
        <begin position="20"/>
        <end position="507"/>
    </location>
</feature>
<dbReference type="HOGENOM" id="CLU_010591_8_1_1"/>
<feature type="domain" description="LysM" evidence="6">
    <location>
        <begin position="459"/>
        <end position="505"/>
    </location>
</feature>
<dbReference type="PANTHER" id="PTHR34997:SF2">
    <property type="entry name" value="LYSM DOMAIN-CONTAINING PROTEIN-RELATED"/>
    <property type="match status" value="1"/>
</dbReference>
<proteinExistence type="predicted"/>
<evidence type="ECO:0000256" key="5">
    <source>
        <dbReference type="SAM" id="SignalP"/>
    </source>
</evidence>
<dbReference type="InterPro" id="IPR036779">
    <property type="entry name" value="LysM_dom_sf"/>
</dbReference>
<keyword evidence="3" id="KW-0843">Virulence</keyword>
<feature type="compositionally biased region" description="Low complexity" evidence="4">
    <location>
        <begin position="261"/>
        <end position="277"/>
    </location>
</feature>
<gene>
    <name evidence="7" type="ORF">GLAREA_04368</name>
</gene>
<dbReference type="Pfam" id="PF01476">
    <property type="entry name" value="LysM"/>
    <property type="match status" value="2"/>
</dbReference>
<accession>S3CM37</accession>
<dbReference type="AlphaFoldDB" id="S3CM37"/>
<dbReference type="CDD" id="cd00118">
    <property type="entry name" value="LysM"/>
    <property type="match status" value="4"/>
</dbReference>
<protein>
    <submittedName>
        <fullName evidence="7">LysM</fullName>
    </submittedName>
</protein>
<dbReference type="SUPFAM" id="SSF54106">
    <property type="entry name" value="LysM domain"/>
    <property type="match status" value="3"/>
</dbReference>
<dbReference type="STRING" id="1116229.S3CM37"/>
<feature type="domain" description="LysM" evidence="6">
    <location>
        <begin position="291"/>
        <end position="337"/>
    </location>
</feature>
<name>S3CM37_GLAL2</name>
<keyword evidence="2 5" id="KW-0732">Signal</keyword>
<evidence type="ECO:0000313" key="8">
    <source>
        <dbReference type="Proteomes" id="UP000016922"/>
    </source>
</evidence>
<dbReference type="OMA" id="DCNGFWA"/>
<feature type="domain" description="LysM" evidence="6">
    <location>
        <begin position="377"/>
        <end position="423"/>
    </location>
</feature>
<dbReference type="SMART" id="SM00257">
    <property type="entry name" value="LysM"/>
    <property type="match status" value="5"/>
</dbReference>
<dbReference type="Proteomes" id="UP000016922">
    <property type="component" value="Unassembled WGS sequence"/>
</dbReference>
<dbReference type="OrthoDB" id="5985073at2759"/>
<dbReference type="eggNOG" id="KOG2806">
    <property type="taxonomic scope" value="Eukaryota"/>
</dbReference>
<reference evidence="7 8" key="1">
    <citation type="journal article" date="2013" name="BMC Genomics">
        <title>Genomics-driven discovery of the pneumocandin biosynthetic gene cluster in the fungus Glarea lozoyensis.</title>
        <authorList>
            <person name="Chen L."/>
            <person name="Yue Q."/>
            <person name="Zhang X."/>
            <person name="Xiang M."/>
            <person name="Wang C."/>
            <person name="Li S."/>
            <person name="Che Y."/>
            <person name="Ortiz-Lopez F.J."/>
            <person name="Bills G.F."/>
            <person name="Liu X."/>
            <person name="An Z."/>
        </authorList>
    </citation>
    <scope>NUCLEOTIDE SEQUENCE [LARGE SCALE GENOMIC DNA]</scope>
    <source>
        <strain evidence="8">ATCC 20868 / MF5171</strain>
    </source>
</reference>
<dbReference type="RefSeq" id="XP_008084936.1">
    <property type="nucleotide sequence ID" value="XM_008086745.1"/>
</dbReference>
<organism evidence="7 8">
    <name type="scientific">Glarea lozoyensis (strain ATCC 20868 / MF5171)</name>
    <dbReference type="NCBI Taxonomy" id="1116229"/>
    <lineage>
        <taxon>Eukaryota</taxon>
        <taxon>Fungi</taxon>
        <taxon>Dikarya</taxon>
        <taxon>Ascomycota</taxon>
        <taxon>Pezizomycotina</taxon>
        <taxon>Leotiomycetes</taxon>
        <taxon>Helotiales</taxon>
        <taxon>Helotiaceae</taxon>
        <taxon>Glarea</taxon>
    </lineage>
</organism>
<feature type="signal peptide" evidence="5">
    <location>
        <begin position="1"/>
        <end position="19"/>
    </location>
</feature>
<evidence type="ECO:0000256" key="1">
    <source>
        <dbReference type="ARBA" id="ARBA00022669"/>
    </source>
</evidence>
<sequence>MITPRVFYLALALSGLGKANVFQRQSGPVDPSTDPDCSFFDTAFSTADTCDFFESNWGISHTDFVSWNPSVKADCSGIKVGNSYCVEVTRPPPTITTTTSKSPTATSPVKPSPTQEGLIDSCTTFYKAIRGDTCDKIVTRNGTFTFAQFLAWNPAVESDCAGLQANVFYCVGIPGTPTTSTGPSPTSTGPVKPSPTQEGLIDTCTNFYQAARGDTCDVIVQKYRTFTFSQFLTWNPAVGRDCSGLLAAVYYCVGIPGTPTQPPVTTTSTTPGNGIQTPQPTQPGMVSNCDAFYFVSPGDRCQMIADKNGISLTQFITWNNVGGASCPGLQANVNVCVSIIGHTATITSTKPATTTAPSNGIQTPQPTQPGMVGNCDAFYFVQPGDGCQKIADRSGISLAQFISWNDVGGASCGGLQANVNVCVSIIGVSPTFVSTTATSVCATAAPTPTQPGAVCRCKTWHQVRENQFCGDIEALYRITAAQFNAWNPQVGADCRLLFLGYYVCVGV</sequence>
<dbReference type="Gene3D" id="3.10.350.10">
    <property type="entry name" value="LysM domain"/>
    <property type="match status" value="6"/>
</dbReference>
<keyword evidence="8" id="KW-1185">Reference proteome</keyword>
<evidence type="ECO:0000256" key="2">
    <source>
        <dbReference type="ARBA" id="ARBA00022729"/>
    </source>
</evidence>
<dbReference type="PROSITE" id="PS51782">
    <property type="entry name" value="LYSM"/>
    <property type="match status" value="5"/>
</dbReference>
<dbReference type="GO" id="GO:0008061">
    <property type="term" value="F:chitin binding"/>
    <property type="evidence" value="ECO:0007669"/>
    <property type="project" value="UniProtKB-KW"/>
</dbReference>
<feature type="compositionally biased region" description="Low complexity" evidence="4">
    <location>
        <begin position="95"/>
        <end position="114"/>
    </location>
</feature>
<dbReference type="EMBL" id="KE145369">
    <property type="protein sequence ID" value="EPE27577.1"/>
    <property type="molecule type" value="Genomic_DNA"/>
</dbReference>
<dbReference type="InterPro" id="IPR018392">
    <property type="entry name" value="LysM"/>
</dbReference>
<feature type="domain" description="LysM" evidence="6">
    <location>
        <begin position="206"/>
        <end position="253"/>
    </location>
</feature>
<feature type="region of interest" description="Disordered" evidence="4">
    <location>
        <begin position="95"/>
        <end position="115"/>
    </location>
</feature>
<feature type="domain" description="LysM" evidence="6">
    <location>
        <begin position="124"/>
        <end position="171"/>
    </location>
</feature>
<evidence type="ECO:0000313" key="7">
    <source>
        <dbReference type="EMBL" id="EPE27577.1"/>
    </source>
</evidence>
<evidence type="ECO:0000256" key="3">
    <source>
        <dbReference type="ARBA" id="ARBA00023026"/>
    </source>
</evidence>
<dbReference type="InterPro" id="IPR052210">
    <property type="entry name" value="LysM1-like"/>
</dbReference>
<dbReference type="GeneID" id="19463423"/>
<dbReference type="PANTHER" id="PTHR34997">
    <property type="entry name" value="AM15"/>
    <property type="match status" value="1"/>
</dbReference>
<feature type="region of interest" description="Disordered" evidence="4">
    <location>
        <begin position="261"/>
        <end position="282"/>
    </location>
</feature>
<dbReference type="KEGG" id="glz:GLAREA_04368"/>
<keyword evidence="1" id="KW-0147">Chitin-binding</keyword>
<evidence type="ECO:0000259" key="6">
    <source>
        <dbReference type="PROSITE" id="PS51782"/>
    </source>
</evidence>